<reference evidence="8" key="1">
    <citation type="submission" date="2022-11" db="UniProtKB">
        <authorList>
            <consortium name="WormBaseParasite"/>
        </authorList>
    </citation>
    <scope>IDENTIFICATION</scope>
</reference>
<protein>
    <submittedName>
        <fullName evidence="8">EGF-like domain-containing protein</fullName>
    </submittedName>
</protein>
<proteinExistence type="predicted"/>
<dbReference type="PROSITE" id="PS00010">
    <property type="entry name" value="ASX_HYDROXYL"/>
    <property type="match status" value="3"/>
</dbReference>
<dbReference type="PROSITE" id="PS01187">
    <property type="entry name" value="EGF_CA"/>
    <property type="match status" value="1"/>
</dbReference>
<dbReference type="Gene3D" id="2.10.25.10">
    <property type="entry name" value="Laminin"/>
    <property type="match status" value="5"/>
</dbReference>
<evidence type="ECO:0000313" key="8">
    <source>
        <dbReference type="WBParaSite" id="PDA_v2.g7654.t1"/>
    </source>
</evidence>
<dbReference type="InterPro" id="IPR000152">
    <property type="entry name" value="EGF-type_Asp/Asn_hydroxyl_site"/>
</dbReference>
<dbReference type="Pfam" id="PF07645">
    <property type="entry name" value="EGF_CA"/>
    <property type="match status" value="3"/>
</dbReference>
<dbReference type="PROSITE" id="PS01186">
    <property type="entry name" value="EGF_2"/>
    <property type="match status" value="3"/>
</dbReference>
<dbReference type="FunFam" id="2.10.25.10:FF:000506">
    <property type="entry name" value="Adhesion G protein-coupled receptor E1"/>
    <property type="match status" value="1"/>
</dbReference>
<keyword evidence="7" id="KW-1185">Reference proteome</keyword>
<dbReference type="InterPro" id="IPR052235">
    <property type="entry name" value="Nephronectin_domain"/>
</dbReference>
<dbReference type="CDD" id="cd00054">
    <property type="entry name" value="EGF_CA"/>
    <property type="match status" value="4"/>
</dbReference>
<dbReference type="SUPFAM" id="SSF57184">
    <property type="entry name" value="Growth factor receptor domain"/>
    <property type="match status" value="2"/>
</dbReference>
<dbReference type="Proteomes" id="UP000887578">
    <property type="component" value="Unplaced"/>
</dbReference>
<dbReference type="SMART" id="SM00181">
    <property type="entry name" value="EGF"/>
    <property type="match status" value="5"/>
</dbReference>
<keyword evidence="1 5" id="KW-0245">EGF-like domain</keyword>
<evidence type="ECO:0000313" key="7">
    <source>
        <dbReference type="Proteomes" id="UP000887578"/>
    </source>
</evidence>
<evidence type="ECO:0000256" key="3">
    <source>
        <dbReference type="ARBA" id="ARBA00022737"/>
    </source>
</evidence>
<keyword evidence="3" id="KW-0677">Repeat</keyword>
<dbReference type="InterPro" id="IPR018097">
    <property type="entry name" value="EGF_Ca-bd_CS"/>
</dbReference>
<feature type="domain" description="EGF-like" evidence="6">
    <location>
        <begin position="232"/>
        <end position="270"/>
    </location>
</feature>
<name>A0A914QUL0_9BILA</name>
<dbReference type="FunFam" id="2.10.25.10:FF:000038">
    <property type="entry name" value="Fibrillin 2"/>
    <property type="match status" value="3"/>
</dbReference>
<dbReference type="AlphaFoldDB" id="A0A914QUL0"/>
<organism evidence="7 8">
    <name type="scientific">Panagrolaimus davidi</name>
    <dbReference type="NCBI Taxonomy" id="227884"/>
    <lineage>
        <taxon>Eukaryota</taxon>
        <taxon>Metazoa</taxon>
        <taxon>Ecdysozoa</taxon>
        <taxon>Nematoda</taxon>
        <taxon>Chromadorea</taxon>
        <taxon>Rhabditida</taxon>
        <taxon>Tylenchina</taxon>
        <taxon>Panagrolaimomorpha</taxon>
        <taxon>Panagrolaimoidea</taxon>
        <taxon>Panagrolaimidae</taxon>
        <taxon>Panagrolaimus</taxon>
    </lineage>
</organism>
<feature type="disulfide bond" evidence="5">
    <location>
        <begin position="158"/>
        <end position="175"/>
    </location>
</feature>
<evidence type="ECO:0000256" key="4">
    <source>
        <dbReference type="ARBA" id="ARBA00023157"/>
    </source>
</evidence>
<feature type="domain" description="EGF-like" evidence="6">
    <location>
        <begin position="191"/>
        <end position="231"/>
    </location>
</feature>
<dbReference type="GO" id="GO:0005509">
    <property type="term" value="F:calcium ion binding"/>
    <property type="evidence" value="ECO:0007669"/>
    <property type="project" value="InterPro"/>
</dbReference>
<feature type="domain" description="EGF-like" evidence="6">
    <location>
        <begin position="147"/>
        <end position="186"/>
    </location>
</feature>
<dbReference type="InterPro" id="IPR009030">
    <property type="entry name" value="Growth_fac_rcpt_cys_sf"/>
</dbReference>
<keyword evidence="2" id="KW-0732">Signal</keyword>
<feature type="domain" description="EGF-like" evidence="6">
    <location>
        <begin position="107"/>
        <end position="146"/>
    </location>
</feature>
<keyword evidence="4 5" id="KW-1015">Disulfide bond</keyword>
<evidence type="ECO:0000259" key="6">
    <source>
        <dbReference type="PROSITE" id="PS50026"/>
    </source>
</evidence>
<dbReference type="InterPro" id="IPR024731">
    <property type="entry name" value="NELL2-like_EGF"/>
</dbReference>
<comment type="caution">
    <text evidence="5">Lacks conserved residue(s) required for the propagation of feature annotation.</text>
</comment>
<dbReference type="InterPro" id="IPR000742">
    <property type="entry name" value="EGF"/>
</dbReference>
<dbReference type="PANTHER" id="PTHR24050">
    <property type="entry name" value="PA14 DOMAIN-CONTAINING PROTEIN"/>
    <property type="match status" value="1"/>
</dbReference>
<evidence type="ECO:0000256" key="5">
    <source>
        <dbReference type="PROSITE-ProRule" id="PRU00076"/>
    </source>
</evidence>
<sequence length="288" mass="31256">MELNPRLPQRIQETTRKATTRRIRPTLAFDETEFFTTSTPTTTSPVTTTIRTPVTPRPRSLTFEVTPLSPKQKLFNECSNCAVQSTCINGRCQCNIGWKGNGKICEDVDECSNPLTCGEHAVCQNTLGSYSCICNVGFIATSTGCMDVDECAEEIVTCKGGNTTQCINTIGGYECRCREGYTGDPEIGCRDINECEKSDFFCGSKATCVNEVGGHRCECLEGYEKLGSVCTDINECLHNPCDPAALCTNVEGTFKCDCIDGFVGNGIECHETILFPTNGASPVSNAPF</sequence>
<dbReference type="PROSITE" id="PS50026">
    <property type="entry name" value="EGF_3"/>
    <property type="match status" value="4"/>
</dbReference>
<dbReference type="SMART" id="SM00179">
    <property type="entry name" value="EGF_CA"/>
    <property type="match status" value="4"/>
</dbReference>
<dbReference type="WBParaSite" id="PDA_v2.g7654.t1">
    <property type="protein sequence ID" value="PDA_v2.g7654.t1"/>
    <property type="gene ID" value="PDA_v2.g7654"/>
</dbReference>
<evidence type="ECO:0000256" key="1">
    <source>
        <dbReference type="ARBA" id="ARBA00022536"/>
    </source>
</evidence>
<accession>A0A914QUL0</accession>
<dbReference type="PANTHER" id="PTHR24050:SF28">
    <property type="entry name" value="UROMODULIN-LIKE"/>
    <property type="match status" value="1"/>
</dbReference>
<dbReference type="Pfam" id="PF12947">
    <property type="entry name" value="EGF_3"/>
    <property type="match status" value="1"/>
</dbReference>
<evidence type="ECO:0000256" key="2">
    <source>
        <dbReference type="ARBA" id="ARBA00022729"/>
    </source>
</evidence>
<dbReference type="InterPro" id="IPR001881">
    <property type="entry name" value="EGF-like_Ca-bd_dom"/>
</dbReference>
<dbReference type="InterPro" id="IPR049883">
    <property type="entry name" value="NOTCH1_EGF-like"/>
</dbReference>